<evidence type="ECO:0000259" key="1">
    <source>
        <dbReference type="Pfam" id="PF25019"/>
    </source>
</evidence>
<dbReference type="EMBL" id="HG670306">
    <property type="protein sequence ID" value="CDM86796.1"/>
    <property type="molecule type" value="Genomic_DNA"/>
</dbReference>
<dbReference type="ExpressionAtlas" id="A0A080YTW1">
    <property type="expression patterns" value="differential"/>
</dbReference>
<dbReference type="Gene3D" id="3.80.10.10">
    <property type="entry name" value="Ribonuclease Inhibitor"/>
    <property type="match status" value="1"/>
</dbReference>
<organism evidence="2">
    <name type="scientific">Triticum aestivum</name>
    <name type="common">Wheat</name>
    <dbReference type="NCBI Taxonomy" id="4565"/>
    <lineage>
        <taxon>Eukaryota</taxon>
        <taxon>Viridiplantae</taxon>
        <taxon>Streptophyta</taxon>
        <taxon>Embryophyta</taxon>
        <taxon>Tracheophyta</taxon>
        <taxon>Spermatophyta</taxon>
        <taxon>Magnoliopsida</taxon>
        <taxon>Liliopsida</taxon>
        <taxon>Poales</taxon>
        <taxon>Poaceae</taxon>
        <taxon>BOP clade</taxon>
        <taxon>Pooideae</taxon>
        <taxon>Triticodae</taxon>
        <taxon>Triticeae</taxon>
        <taxon>Triticinae</taxon>
        <taxon>Triticum</taxon>
    </lineage>
</organism>
<dbReference type="InterPro" id="IPR056789">
    <property type="entry name" value="LRR_R13L1-DRL21"/>
</dbReference>
<dbReference type="PANTHER" id="PTHR47186">
    <property type="entry name" value="LEUCINE-RICH REPEAT-CONTAINING PROTEIN 57"/>
    <property type="match status" value="1"/>
</dbReference>
<dbReference type="InterPro" id="IPR032675">
    <property type="entry name" value="LRR_dom_sf"/>
</dbReference>
<dbReference type="Pfam" id="PF25019">
    <property type="entry name" value="LRR_R13L1-DRL21"/>
    <property type="match status" value="1"/>
</dbReference>
<accession>A0A080YTW1</accession>
<evidence type="ECO:0000313" key="2">
    <source>
        <dbReference type="EMBL" id="CDM86796.1"/>
    </source>
</evidence>
<feature type="domain" description="R13L1/DRL21-like LRR repeat region" evidence="1">
    <location>
        <begin position="91"/>
        <end position="216"/>
    </location>
</feature>
<dbReference type="SUPFAM" id="SSF52058">
    <property type="entry name" value="L domain-like"/>
    <property type="match status" value="1"/>
</dbReference>
<dbReference type="AlphaFoldDB" id="A0A080YTW1"/>
<reference evidence="2" key="1">
    <citation type="journal article" date="2014" name="Science">
        <title>Structural and functional partitioning of bread wheat chromosome 3B.</title>
        <authorList>
            <person name="Choulet F."/>
            <person name="Alberti A."/>
            <person name="Theil S."/>
            <person name="Glover N."/>
            <person name="Barbe V."/>
            <person name="Daron J."/>
            <person name="Pingault L."/>
            <person name="Sourdille P."/>
            <person name="Couloux A."/>
            <person name="Paux E."/>
            <person name="Leroy P."/>
            <person name="Mangenot S."/>
            <person name="Guilhot N."/>
            <person name="Le Gouis J."/>
            <person name="Balfourier F."/>
            <person name="Alaux M."/>
            <person name="Jamilloux V."/>
            <person name="Poulain J."/>
            <person name="Durand C."/>
            <person name="Bellec A."/>
            <person name="Gaspin C."/>
            <person name="Safar J."/>
            <person name="Dolezel J."/>
            <person name="Rogers J."/>
            <person name="Vandepoele K."/>
            <person name="Aury J.M."/>
            <person name="Mayer K."/>
            <person name="Berges H."/>
            <person name="Quesneville H."/>
            <person name="Wincker P."/>
            <person name="Feuillet C."/>
        </authorList>
    </citation>
    <scope>NUCLEOTIDE SEQUENCE</scope>
</reference>
<dbReference type="HOGENOM" id="CLU_000837_34_0_1"/>
<gene>
    <name evidence="2" type="ORF">TRAES_3BF032800010CFD_c1</name>
</gene>
<proteinExistence type="predicted"/>
<name>A0A080YTW1_WHEAT</name>
<sequence length="421" mass="47800">MHDLLRQLALNISREECFVGDVESLRGENMSKLRRVTAVATKKDILVLLSKDKVKVKVPKGIGKLKFLTHLRDYPVGDGSDNAVVQDGWKLEELSSLSQMRYLSLVKLERAAHCSTNTVLIDKKHLKTLILEWTKHGEGSYSEENVSNVEKVFEQLIPPPNLEDLSIVRFFGQRYPTWFGTTCLSSLLYMKLIEVRSCVELPPFGQLPNLKFLRIDGAHAVTKVGPEFVGCKKGDPVYNELVAFPKLECLIFKDMPNWEVWSFFEEEVVAADVRGEDGVAEILKEDTQSARLQLLPHLLQVQLCGCPKLRDLPQQLGKDTACLKELSLRELNNLKAMEDRPVLSELLFIGNCEGLERICNLRQVTKLRVFGCPNLSHVEGLDSLQQLRLGKDMQEISSRWVPGLQEQHRRLHGEDLDVYTV</sequence>
<dbReference type="PANTHER" id="PTHR47186:SF51">
    <property type="entry name" value="NB-ARC DOMAIN-CONTAINING PROTEIN"/>
    <property type="match status" value="1"/>
</dbReference>
<protein>
    <recommendedName>
        <fullName evidence="1">R13L1/DRL21-like LRR repeat region domain-containing protein</fullName>
    </recommendedName>
</protein>